<feature type="region of interest" description="Disordered" evidence="7">
    <location>
        <begin position="888"/>
        <end position="907"/>
    </location>
</feature>
<dbReference type="Pfam" id="PF02714">
    <property type="entry name" value="RSN1_7TM"/>
    <property type="match status" value="1"/>
</dbReference>
<dbReference type="InterPro" id="IPR003864">
    <property type="entry name" value="CSC1/OSCA1-like_7TM"/>
</dbReference>
<evidence type="ECO:0000256" key="1">
    <source>
        <dbReference type="ARBA" id="ARBA00004141"/>
    </source>
</evidence>
<evidence type="ECO:0000256" key="3">
    <source>
        <dbReference type="ARBA" id="ARBA00022448"/>
    </source>
</evidence>
<feature type="compositionally biased region" description="Polar residues" evidence="7">
    <location>
        <begin position="775"/>
        <end position="797"/>
    </location>
</feature>
<gene>
    <name evidence="13" type="ORF">RDB_LOCUS14531</name>
</gene>
<reference evidence="13" key="1">
    <citation type="submission" date="2021-01" db="EMBL/GenBank/DDBJ databases">
        <authorList>
            <person name="Kaushik A."/>
        </authorList>
    </citation>
    <scope>NUCLEOTIDE SEQUENCE</scope>
    <source>
        <strain evidence="13">AG4-R118</strain>
    </source>
</reference>
<feature type="transmembrane region" description="Helical" evidence="8">
    <location>
        <begin position="609"/>
        <end position="629"/>
    </location>
</feature>
<dbReference type="InterPro" id="IPR045122">
    <property type="entry name" value="Csc1-like"/>
</dbReference>
<comment type="caution">
    <text evidence="13">The sequence shown here is derived from an EMBL/GenBank/DDBJ whole genome shotgun (WGS) entry which is preliminary data.</text>
</comment>
<sequence length="907" mass="101361">MSDVQEASSASTSSFVTALVLNAAIFGAEIVAFTVLRRSFPAIYEPRSRFLPEGKRQRPLGEGLLSWPVTIFKADHEDIRMHNGMDAYFFVRFLRMMVHIFLPFWLVSWVILLPVDSAGINNKDGLDQFTFGNIPGNSQVRYAAHLILAWFGTFWVLFNIKKEMRNFVEKRQRHLVDPIHSASAQANTVLITGVPRKFLDEAALAQLFQHVPGGVKKVWLNRDLKELPDIYDRRTAATNKLESAEFKLVATAQKLHRNHNLALAKAAKKGKDITTVKSPISDADLENAQGADRYVPRAERPTHRLPPFKWLPFGLPFMGEKVDTIEWARKEVVETDKLLIEGRQKLADDRANVGVNMDENYPPLNSAFILFNQQIGAHIAAQILVHNQPYRMAEKYTEVAPADVIWGNLGINPYEARIRKAISYAATAALIIFWAIPVSFVGIVSNVSQLCSRFSWMRWLCRLPDVVVGIISGILPPVALAILMMLLPIVLRLLARFEGIPRFTGLELSLMTRYFIFQVIHSFLIVTISSGLIAALPQLASNPTSIPTILAEKLPEASTFFLTYAILQGLAGSAGGLLQIVPLVLYYVKLYILGSTPRSIYTIKYSLRNVAWGTLFPAMTLITVIGLAYSIISPIINGLVCVAFFLFYQVWKYLFLWQFGQPEAGDTGGLFFPKAMQHIFVGLYIEQICLCALFFLSRDSQLRASAIPQGALMVVLIVITAGYHFVINDSYNALLHPLPLTLAHKSHGMPREHHPSQDDEAVRDEDELRERDFGRQSSSDSAARPLTNNGEPLTAEQQVKLDKIERERAEHEMHARSAPPKSEKYGKNVAEEGKHNDGPEDFTHPAAIEPQRVVWLPRDPLGVAEAEEHELKSQGIEVSTENAVIDEKGHVELTGPPPGGEKNALFG</sequence>
<evidence type="ECO:0008006" key="15">
    <source>
        <dbReference type="Google" id="ProtNLM"/>
    </source>
</evidence>
<dbReference type="PANTHER" id="PTHR13018:SF143">
    <property type="entry name" value="CSC1_OSCA1-LIKE 7TM REGION DOMAIN-CONTAINING PROTEIN"/>
    <property type="match status" value="1"/>
</dbReference>
<protein>
    <recommendedName>
        <fullName evidence="15">DUF221-domain-containing protein</fullName>
    </recommendedName>
</protein>
<feature type="transmembrane region" description="Helical" evidence="8">
    <location>
        <begin position="707"/>
        <end position="726"/>
    </location>
</feature>
<evidence type="ECO:0000256" key="2">
    <source>
        <dbReference type="ARBA" id="ARBA00007779"/>
    </source>
</evidence>
<keyword evidence="3" id="KW-0813">Transport</keyword>
<feature type="transmembrane region" description="Helical" evidence="8">
    <location>
        <begin position="515"/>
        <end position="540"/>
    </location>
</feature>
<feature type="domain" description="CSC1/OSCA1-like N-terminal transmembrane" evidence="11">
    <location>
        <begin position="14"/>
        <end position="163"/>
    </location>
</feature>
<dbReference type="Pfam" id="PF14703">
    <property type="entry name" value="PHM7_cyt"/>
    <property type="match status" value="1"/>
</dbReference>
<feature type="transmembrane region" description="Helical" evidence="8">
    <location>
        <begin position="421"/>
        <end position="447"/>
    </location>
</feature>
<dbReference type="GO" id="GO:0005886">
    <property type="term" value="C:plasma membrane"/>
    <property type="evidence" value="ECO:0007669"/>
    <property type="project" value="TreeGrafter"/>
</dbReference>
<keyword evidence="4 8" id="KW-0812">Transmembrane</keyword>
<keyword evidence="6 8" id="KW-0472">Membrane</keyword>
<dbReference type="GO" id="GO:0005227">
    <property type="term" value="F:calcium-activated cation channel activity"/>
    <property type="evidence" value="ECO:0007669"/>
    <property type="project" value="InterPro"/>
</dbReference>
<feature type="domain" description="CSC1/OSCA1-like 7TM region" evidence="9">
    <location>
        <begin position="419"/>
        <end position="694"/>
    </location>
</feature>
<accession>A0A8H3A927</accession>
<proteinExistence type="inferred from homology"/>
<dbReference type="Pfam" id="PF12621">
    <property type="entry name" value="PHM7_ext"/>
    <property type="match status" value="1"/>
</dbReference>
<feature type="region of interest" description="Disordered" evidence="7">
    <location>
        <begin position="746"/>
        <end position="853"/>
    </location>
</feature>
<feature type="domain" description="10TM putative phosphate transporter extracellular tail" evidence="10">
    <location>
        <begin position="828"/>
        <end position="898"/>
    </location>
</feature>
<organism evidence="13 14">
    <name type="scientific">Rhizoctonia solani</name>
    <dbReference type="NCBI Taxonomy" id="456999"/>
    <lineage>
        <taxon>Eukaryota</taxon>
        <taxon>Fungi</taxon>
        <taxon>Dikarya</taxon>
        <taxon>Basidiomycota</taxon>
        <taxon>Agaricomycotina</taxon>
        <taxon>Agaricomycetes</taxon>
        <taxon>Cantharellales</taxon>
        <taxon>Ceratobasidiaceae</taxon>
        <taxon>Rhizoctonia</taxon>
    </lineage>
</organism>
<feature type="transmembrane region" description="Helical" evidence="8">
    <location>
        <begin position="142"/>
        <end position="160"/>
    </location>
</feature>
<feature type="transmembrane region" description="Helical" evidence="8">
    <location>
        <begin position="467"/>
        <end position="494"/>
    </location>
</feature>
<evidence type="ECO:0000256" key="8">
    <source>
        <dbReference type="SAM" id="Phobius"/>
    </source>
</evidence>
<evidence type="ECO:0000259" key="11">
    <source>
        <dbReference type="Pfam" id="PF13967"/>
    </source>
</evidence>
<evidence type="ECO:0000313" key="14">
    <source>
        <dbReference type="Proteomes" id="UP000663888"/>
    </source>
</evidence>
<feature type="transmembrane region" description="Helical" evidence="8">
    <location>
        <begin position="675"/>
        <end position="695"/>
    </location>
</feature>
<evidence type="ECO:0000256" key="4">
    <source>
        <dbReference type="ARBA" id="ARBA00022692"/>
    </source>
</evidence>
<feature type="transmembrane region" description="Helical" evidence="8">
    <location>
        <begin position="89"/>
        <end position="112"/>
    </location>
</feature>
<feature type="domain" description="CSC1/OSCA1-like cytosolic" evidence="12">
    <location>
        <begin position="187"/>
        <end position="408"/>
    </location>
</feature>
<dbReference type="Pfam" id="PF13967">
    <property type="entry name" value="RSN1_TM"/>
    <property type="match status" value="1"/>
</dbReference>
<dbReference type="InterPro" id="IPR027815">
    <property type="entry name" value="CSC1/OSCA1-like_cyt"/>
</dbReference>
<feature type="transmembrane region" description="Helical" evidence="8">
    <location>
        <begin position="635"/>
        <end position="654"/>
    </location>
</feature>
<comment type="similarity">
    <text evidence="2">Belongs to the CSC1 (TC 1.A.17) family.</text>
</comment>
<dbReference type="InterPro" id="IPR022257">
    <property type="entry name" value="PHM7_ext"/>
</dbReference>
<evidence type="ECO:0000256" key="5">
    <source>
        <dbReference type="ARBA" id="ARBA00022989"/>
    </source>
</evidence>
<dbReference type="PANTHER" id="PTHR13018">
    <property type="entry name" value="PROBABLE MEMBRANE PROTEIN DUF221-RELATED"/>
    <property type="match status" value="1"/>
</dbReference>
<evidence type="ECO:0000313" key="13">
    <source>
        <dbReference type="EMBL" id="CAE6413925.1"/>
    </source>
</evidence>
<feature type="transmembrane region" description="Helical" evidence="8">
    <location>
        <begin position="15"/>
        <end position="36"/>
    </location>
</feature>
<evidence type="ECO:0000259" key="9">
    <source>
        <dbReference type="Pfam" id="PF02714"/>
    </source>
</evidence>
<comment type="subcellular location">
    <subcellularLocation>
        <location evidence="1">Membrane</location>
        <topology evidence="1">Multi-pass membrane protein</topology>
    </subcellularLocation>
</comment>
<evidence type="ECO:0000256" key="6">
    <source>
        <dbReference type="ARBA" id="ARBA00023136"/>
    </source>
</evidence>
<evidence type="ECO:0000259" key="10">
    <source>
        <dbReference type="Pfam" id="PF12621"/>
    </source>
</evidence>
<dbReference type="InterPro" id="IPR032880">
    <property type="entry name" value="CSC1/OSCA1-like_N"/>
</dbReference>
<dbReference type="AlphaFoldDB" id="A0A8H3A927"/>
<dbReference type="EMBL" id="CAJMWX010000351">
    <property type="protein sequence ID" value="CAE6413925.1"/>
    <property type="molecule type" value="Genomic_DNA"/>
</dbReference>
<evidence type="ECO:0000259" key="12">
    <source>
        <dbReference type="Pfam" id="PF14703"/>
    </source>
</evidence>
<dbReference type="Proteomes" id="UP000663888">
    <property type="component" value="Unassembled WGS sequence"/>
</dbReference>
<name>A0A8H3A927_9AGAM</name>
<keyword evidence="5 8" id="KW-1133">Transmembrane helix</keyword>
<evidence type="ECO:0000256" key="7">
    <source>
        <dbReference type="SAM" id="MobiDB-lite"/>
    </source>
</evidence>
<feature type="compositionally biased region" description="Basic and acidic residues" evidence="7">
    <location>
        <begin position="799"/>
        <end position="843"/>
    </location>
</feature>
<feature type="transmembrane region" description="Helical" evidence="8">
    <location>
        <begin position="560"/>
        <end position="588"/>
    </location>
</feature>